<comment type="similarity">
    <text evidence="2 6">Belongs to the plant cysteine rich small secretory peptide family. Epidermal patterning factor subfamily.</text>
</comment>
<dbReference type="OrthoDB" id="1843021at2759"/>
<evidence type="ECO:0000256" key="1">
    <source>
        <dbReference type="ARBA" id="ARBA00004613"/>
    </source>
</evidence>
<evidence type="ECO:0000313" key="7">
    <source>
        <dbReference type="EMBL" id="URE41319.1"/>
    </source>
</evidence>
<evidence type="ECO:0000256" key="6">
    <source>
        <dbReference type="RuleBase" id="RU367102"/>
    </source>
</evidence>
<evidence type="ECO:0000256" key="2">
    <source>
        <dbReference type="ARBA" id="ARBA00008127"/>
    </source>
</evidence>
<dbReference type="Pfam" id="PF17181">
    <property type="entry name" value="EPF"/>
    <property type="match status" value="1"/>
</dbReference>
<dbReference type="PANTHER" id="PTHR33109">
    <property type="entry name" value="EPIDERMAL PATTERNING FACTOR-LIKE PROTEIN 4"/>
    <property type="match status" value="1"/>
</dbReference>
<dbReference type="EMBL" id="CP097510">
    <property type="protein sequence ID" value="URE41319.1"/>
    <property type="molecule type" value="Genomic_DNA"/>
</dbReference>
<dbReference type="Proteomes" id="UP001055439">
    <property type="component" value="Chromosome 8"/>
</dbReference>
<dbReference type="AlphaFoldDB" id="A0A9E7I3K9"/>
<evidence type="ECO:0000256" key="4">
    <source>
        <dbReference type="ARBA" id="ARBA00022729"/>
    </source>
</evidence>
<dbReference type="GO" id="GO:0005576">
    <property type="term" value="C:extracellular region"/>
    <property type="evidence" value="ECO:0007669"/>
    <property type="project" value="UniProtKB-SubCell"/>
</dbReference>
<keyword evidence="8" id="KW-1185">Reference proteome</keyword>
<evidence type="ECO:0000256" key="5">
    <source>
        <dbReference type="ARBA" id="ARBA00023157"/>
    </source>
</evidence>
<organism evidence="7 8">
    <name type="scientific">Musa troglodytarum</name>
    <name type="common">fe'i banana</name>
    <dbReference type="NCBI Taxonomy" id="320322"/>
    <lineage>
        <taxon>Eukaryota</taxon>
        <taxon>Viridiplantae</taxon>
        <taxon>Streptophyta</taxon>
        <taxon>Embryophyta</taxon>
        <taxon>Tracheophyta</taxon>
        <taxon>Spermatophyta</taxon>
        <taxon>Magnoliopsida</taxon>
        <taxon>Liliopsida</taxon>
        <taxon>Zingiberales</taxon>
        <taxon>Musaceae</taxon>
        <taxon>Musa</taxon>
    </lineage>
</organism>
<sequence length="185" mass="20539">MITPRKPSPWPVNERSQDGPSILEAASDDALASDFGARFRRHRGSALRLTNSTADRLCSVKLDERKATLLQDLLKHDYSSLLLSLLSLIPVSCLDKSPLPSPEGMLLEQKIRLGSTPPSCHNRCIQCNPCTAVQLPTLPFRPNPVSPSRVREAHQMDDPSSYGNQYSNYKPLGWKCSCGDHLYNP</sequence>
<dbReference type="PANTHER" id="PTHR33109:SF3">
    <property type="entry name" value="EPIDERMAL PATTERNING FACTOR-LIKE PROTEIN"/>
    <property type="match status" value="1"/>
</dbReference>
<accession>A0A9E7I3K9</accession>
<evidence type="ECO:0000256" key="3">
    <source>
        <dbReference type="ARBA" id="ARBA00022525"/>
    </source>
</evidence>
<name>A0A9E7I3K9_9LILI</name>
<dbReference type="GO" id="GO:0010052">
    <property type="term" value="P:guard cell differentiation"/>
    <property type="evidence" value="ECO:0007669"/>
    <property type="project" value="UniProtKB-UniRule"/>
</dbReference>
<keyword evidence="5" id="KW-1015">Disulfide bond</keyword>
<comment type="function">
    <text evidence="6">Controls stomatal patterning.</text>
</comment>
<comment type="subcellular location">
    <subcellularLocation>
        <location evidence="1 6">Secreted</location>
    </subcellularLocation>
</comment>
<reference evidence="7" key="1">
    <citation type="submission" date="2022-05" db="EMBL/GenBank/DDBJ databases">
        <title>The Musa troglodytarum L. genome provides insights into the mechanism of non-climacteric behaviour and enrichment of carotenoids.</title>
        <authorList>
            <person name="Wang J."/>
        </authorList>
    </citation>
    <scope>NUCLEOTIDE SEQUENCE</scope>
    <source>
        <tissue evidence="7">Leaf</tissue>
    </source>
</reference>
<dbReference type="InterPro" id="IPR039455">
    <property type="entry name" value="EPFL"/>
</dbReference>
<keyword evidence="3 6" id="KW-0964">Secreted</keyword>
<protein>
    <recommendedName>
        <fullName evidence="6">Epidermal patterning factor-like protein</fullName>
    </recommendedName>
</protein>
<keyword evidence="6" id="KW-0217">Developmental protein</keyword>
<proteinExistence type="inferred from homology"/>
<evidence type="ECO:0000313" key="8">
    <source>
        <dbReference type="Proteomes" id="UP001055439"/>
    </source>
</evidence>
<keyword evidence="4" id="KW-0732">Signal</keyword>
<gene>
    <name evidence="7" type="ORF">MUK42_07105</name>
</gene>